<name>A0A561F1L6_9ACTN</name>
<evidence type="ECO:0000256" key="1">
    <source>
        <dbReference type="SAM" id="Phobius"/>
    </source>
</evidence>
<dbReference type="AlphaFoldDB" id="A0A561F1L6"/>
<proteinExistence type="predicted"/>
<feature type="transmembrane region" description="Helical" evidence="1">
    <location>
        <begin position="171"/>
        <end position="188"/>
    </location>
</feature>
<feature type="transmembrane region" description="Helical" evidence="1">
    <location>
        <begin position="200"/>
        <end position="224"/>
    </location>
</feature>
<reference evidence="2 3" key="1">
    <citation type="submission" date="2019-06" db="EMBL/GenBank/DDBJ databases">
        <title>Sequencing the genomes of 1000 actinobacteria strains.</title>
        <authorList>
            <person name="Klenk H.-P."/>
        </authorList>
    </citation>
    <scope>NUCLEOTIDE SEQUENCE [LARGE SCALE GENOMIC DNA]</scope>
    <source>
        <strain evidence="2 3">DSM 41649</strain>
    </source>
</reference>
<protein>
    <submittedName>
        <fullName evidence="2">ABC-2 family transporter</fullName>
    </submittedName>
</protein>
<dbReference type="OrthoDB" id="3297477at2"/>
<comment type="caution">
    <text evidence="2">The sequence shown here is derived from an EMBL/GenBank/DDBJ whole genome shotgun (WGS) entry which is preliminary data.</text>
</comment>
<evidence type="ECO:0000313" key="2">
    <source>
        <dbReference type="EMBL" id="TWE21753.1"/>
    </source>
</evidence>
<accession>A0A561F1L6</accession>
<organism evidence="2 3">
    <name type="scientific">Kitasatospora atroaurantiaca</name>
    <dbReference type="NCBI Taxonomy" id="285545"/>
    <lineage>
        <taxon>Bacteria</taxon>
        <taxon>Bacillati</taxon>
        <taxon>Actinomycetota</taxon>
        <taxon>Actinomycetes</taxon>
        <taxon>Kitasatosporales</taxon>
        <taxon>Streptomycetaceae</taxon>
        <taxon>Kitasatospora</taxon>
    </lineage>
</organism>
<feature type="transmembrane region" description="Helical" evidence="1">
    <location>
        <begin position="244"/>
        <end position="265"/>
    </location>
</feature>
<keyword evidence="3" id="KW-1185">Reference proteome</keyword>
<feature type="transmembrane region" description="Helical" evidence="1">
    <location>
        <begin position="126"/>
        <end position="151"/>
    </location>
</feature>
<feature type="transmembrane region" description="Helical" evidence="1">
    <location>
        <begin position="76"/>
        <end position="98"/>
    </location>
</feature>
<dbReference type="PANTHER" id="PTHR37305:SF1">
    <property type="entry name" value="MEMBRANE PROTEIN"/>
    <property type="match status" value="1"/>
</dbReference>
<dbReference type="EMBL" id="VIVR01000001">
    <property type="protein sequence ID" value="TWE21753.1"/>
    <property type="molecule type" value="Genomic_DNA"/>
</dbReference>
<dbReference type="Proteomes" id="UP000318416">
    <property type="component" value="Unassembled WGS sequence"/>
</dbReference>
<sequence>MLTPTAPPREASPVFASPIPVEEARLGHALASEWTKIRSVRSTVWNLAAMFTFILGVGALAVVFSDGTVQPGDDILGLGMGGFFIGQIPVIALGVLTISSEYGTGMIRSTLTACPRRARMLTAKALVFFALVLVLATAAIGTFTAVAIAMLGDEAGPQPTEQVLRTVVGGSLYLAAIGLMSLAMGALLRHSAGAISAMLGFVMLPTIIGLFTGEAVGRYLILYAPVSISAALFGNGLDPDVNPWQLLGALVALAAALLAVAYPVVSRRDV</sequence>
<dbReference type="RefSeq" id="WP_145796858.1">
    <property type="nucleotide sequence ID" value="NZ_BAAABR010000078.1"/>
</dbReference>
<keyword evidence="1" id="KW-0472">Membrane</keyword>
<dbReference type="PANTHER" id="PTHR37305">
    <property type="entry name" value="INTEGRAL MEMBRANE PROTEIN-RELATED"/>
    <property type="match status" value="1"/>
</dbReference>
<keyword evidence="1" id="KW-1133">Transmembrane helix</keyword>
<evidence type="ECO:0000313" key="3">
    <source>
        <dbReference type="Proteomes" id="UP000318416"/>
    </source>
</evidence>
<gene>
    <name evidence="2" type="ORF">FB465_6968</name>
</gene>
<feature type="transmembrane region" description="Helical" evidence="1">
    <location>
        <begin position="44"/>
        <end position="64"/>
    </location>
</feature>
<keyword evidence="1" id="KW-0812">Transmembrane</keyword>